<evidence type="ECO:0000256" key="10">
    <source>
        <dbReference type="PROSITE-ProRule" id="PRU00169"/>
    </source>
</evidence>
<dbReference type="PROSITE" id="PS51755">
    <property type="entry name" value="OMPR_PHOB"/>
    <property type="match status" value="1"/>
</dbReference>
<dbReference type="GO" id="GO:0000156">
    <property type="term" value="F:phosphorelay response regulator activity"/>
    <property type="evidence" value="ECO:0007669"/>
    <property type="project" value="TreeGrafter"/>
</dbReference>
<evidence type="ECO:0000256" key="3">
    <source>
        <dbReference type="ARBA" id="ARBA00022490"/>
    </source>
</evidence>
<dbReference type="Pfam" id="PF00072">
    <property type="entry name" value="Response_reg"/>
    <property type="match status" value="1"/>
</dbReference>
<dbReference type="GO" id="GO:0045893">
    <property type="term" value="P:positive regulation of DNA-templated transcription"/>
    <property type="evidence" value="ECO:0007669"/>
    <property type="project" value="UniProtKB-ARBA"/>
</dbReference>
<name>A0A1G7SYB5_9FIRM</name>
<protein>
    <recommendedName>
        <fullName evidence="2">Stage 0 sporulation protein A homolog</fullName>
    </recommendedName>
</protein>
<evidence type="ECO:0000256" key="8">
    <source>
        <dbReference type="ARBA" id="ARBA00023163"/>
    </source>
</evidence>
<feature type="domain" description="OmpR/PhoB-type" evidence="13">
    <location>
        <begin position="129"/>
        <end position="227"/>
    </location>
</feature>
<evidence type="ECO:0000313" key="14">
    <source>
        <dbReference type="EMBL" id="SDG28053.1"/>
    </source>
</evidence>
<dbReference type="STRING" id="1121419.SAMN05443529_10228"/>
<dbReference type="EMBL" id="FNCP01000002">
    <property type="protein sequence ID" value="SDG28053.1"/>
    <property type="molecule type" value="Genomic_DNA"/>
</dbReference>
<dbReference type="InterPro" id="IPR016032">
    <property type="entry name" value="Sig_transdc_resp-reg_C-effctor"/>
</dbReference>
<dbReference type="InterPro" id="IPR039420">
    <property type="entry name" value="WalR-like"/>
</dbReference>
<comment type="subcellular location">
    <subcellularLocation>
        <location evidence="1">Cytoplasm</location>
    </subcellularLocation>
</comment>
<feature type="modified residue" description="4-aspartylphosphate" evidence="10">
    <location>
        <position position="56"/>
    </location>
</feature>
<dbReference type="GO" id="GO:0000987">
    <property type="term" value="F:cis-regulatory region sequence-specific DNA binding"/>
    <property type="evidence" value="ECO:0007669"/>
    <property type="project" value="UniProtKB-ARBA"/>
</dbReference>
<evidence type="ECO:0000256" key="7">
    <source>
        <dbReference type="ARBA" id="ARBA00023125"/>
    </source>
</evidence>
<dbReference type="GO" id="GO:0005829">
    <property type="term" value="C:cytosol"/>
    <property type="evidence" value="ECO:0007669"/>
    <property type="project" value="TreeGrafter"/>
</dbReference>
<keyword evidence="15" id="KW-1185">Reference proteome</keyword>
<feature type="domain" description="Response regulatory" evidence="12">
    <location>
        <begin position="7"/>
        <end position="120"/>
    </location>
</feature>
<dbReference type="PANTHER" id="PTHR48111">
    <property type="entry name" value="REGULATOR OF RPOS"/>
    <property type="match status" value="1"/>
</dbReference>
<dbReference type="SUPFAM" id="SSF52172">
    <property type="entry name" value="CheY-like"/>
    <property type="match status" value="1"/>
</dbReference>
<evidence type="ECO:0000256" key="11">
    <source>
        <dbReference type="PROSITE-ProRule" id="PRU01091"/>
    </source>
</evidence>
<evidence type="ECO:0000256" key="2">
    <source>
        <dbReference type="ARBA" id="ARBA00018672"/>
    </source>
</evidence>
<proteinExistence type="predicted"/>
<dbReference type="InterPro" id="IPR001867">
    <property type="entry name" value="OmpR/PhoB-type_DNA-bd"/>
</dbReference>
<keyword evidence="8" id="KW-0804">Transcription</keyword>
<dbReference type="CDD" id="cd17620">
    <property type="entry name" value="REC_OmpR_KdpE-like"/>
    <property type="match status" value="1"/>
</dbReference>
<comment type="function">
    <text evidence="9">May play the central regulatory role in sporulation. It may be an element of the effector pathway responsible for the activation of sporulation genes in response to nutritional stress. Spo0A may act in concert with spo0H (a sigma factor) to control the expression of some genes that are critical to the sporulation process.</text>
</comment>
<dbReference type="SUPFAM" id="SSF46894">
    <property type="entry name" value="C-terminal effector domain of the bipartite response regulators"/>
    <property type="match status" value="1"/>
</dbReference>
<dbReference type="InterPro" id="IPR036388">
    <property type="entry name" value="WH-like_DNA-bd_sf"/>
</dbReference>
<keyword evidence="4 10" id="KW-0597">Phosphoprotein</keyword>
<dbReference type="AlphaFoldDB" id="A0A1G7SYB5"/>
<dbReference type="GO" id="GO:0032993">
    <property type="term" value="C:protein-DNA complex"/>
    <property type="evidence" value="ECO:0007669"/>
    <property type="project" value="TreeGrafter"/>
</dbReference>
<dbReference type="OrthoDB" id="9790454at2"/>
<evidence type="ECO:0000256" key="1">
    <source>
        <dbReference type="ARBA" id="ARBA00004496"/>
    </source>
</evidence>
<dbReference type="Gene3D" id="1.10.10.10">
    <property type="entry name" value="Winged helix-like DNA-binding domain superfamily/Winged helix DNA-binding domain"/>
    <property type="match status" value="1"/>
</dbReference>
<dbReference type="Gene3D" id="6.10.250.690">
    <property type="match status" value="1"/>
</dbReference>
<keyword evidence="6" id="KW-0805">Transcription regulation</keyword>
<evidence type="ECO:0000256" key="4">
    <source>
        <dbReference type="ARBA" id="ARBA00022553"/>
    </source>
</evidence>
<keyword evidence="7 11" id="KW-0238">DNA-binding</keyword>
<dbReference type="GO" id="GO:0042802">
    <property type="term" value="F:identical protein binding"/>
    <property type="evidence" value="ECO:0007669"/>
    <property type="project" value="UniProtKB-ARBA"/>
</dbReference>
<evidence type="ECO:0000256" key="5">
    <source>
        <dbReference type="ARBA" id="ARBA00023012"/>
    </source>
</evidence>
<dbReference type="SMART" id="SM00448">
    <property type="entry name" value="REC"/>
    <property type="match status" value="1"/>
</dbReference>
<dbReference type="SMART" id="SM00862">
    <property type="entry name" value="Trans_reg_C"/>
    <property type="match status" value="1"/>
</dbReference>
<evidence type="ECO:0000256" key="9">
    <source>
        <dbReference type="ARBA" id="ARBA00024867"/>
    </source>
</evidence>
<evidence type="ECO:0000259" key="12">
    <source>
        <dbReference type="PROSITE" id="PS50110"/>
    </source>
</evidence>
<evidence type="ECO:0000313" key="15">
    <source>
        <dbReference type="Proteomes" id="UP000198656"/>
    </source>
</evidence>
<accession>A0A1G7SYB5</accession>
<sequence>MENKGQRILIIDDETQIRKFLRVALTSHGYVVKDAKTGKEGLEEVAIFSPDLVVLDLGLPDLDGIEVVRILREWTKVPIIILSVNEQENDKIKALDVGADDYVTKPFGMGELLARIRAAMRHSKGVEEQPVLHFADLSIDFLHRRVTRDDQEIKLTLTEYEIVKNLAINAGKVLTHSYLLRTVWGPSYEKEVQYLRVYIGQIRRKLERDPSRPQHIITESGVGYRLL</sequence>
<dbReference type="InterPro" id="IPR001789">
    <property type="entry name" value="Sig_transdc_resp-reg_receiver"/>
</dbReference>
<evidence type="ECO:0000256" key="6">
    <source>
        <dbReference type="ARBA" id="ARBA00023015"/>
    </source>
</evidence>
<dbReference type="FunFam" id="3.40.50.2300:FF:000021">
    <property type="entry name" value="Two-component system response regulator KdpE"/>
    <property type="match status" value="1"/>
</dbReference>
<dbReference type="PANTHER" id="PTHR48111:SF50">
    <property type="entry name" value="KDP OPERON TRANSCRIPTIONAL REGULATORY PROTEIN KDPE"/>
    <property type="match status" value="1"/>
</dbReference>
<keyword evidence="3" id="KW-0963">Cytoplasm</keyword>
<organism evidence="14 15">
    <name type="scientific">Desulfosporosinus hippei DSM 8344</name>
    <dbReference type="NCBI Taxonomy" id="1121419"/>
    <lineage>
        <taxon>Bacteria</taxon>
        <taxon>Bacillati</taxon>
        <taxon>Bacillota</taxon>
        <taxon>Clostridia</taxon>
        <taxon>Eubacteriales</taxon>
        <taxon>Desulfitobacteriaceae</taxon>
        <taxon>Desulfosporosinus</taxon>
    </lineage>
</organism>
<dbReference type="RefSeq" id="WP_092329216.1">
    <property type="nucleotide sequence ID" value="NZ_FNCP01000002.1"/>
</dbReference>
<dbReference type="CDD" id="cd00383">
    <property type="entry name" value="trans_reg_C"/>
    <property type="match status" value="1"/>
</dbReference>
<dbReference type="Proteomes" id="UP000198656">
    <property type="component" value="Unassembled WGS sequence"/>
</dbReference>
<reference evidence="15" key="1">
    <citation type="submission" date="2016-10" db="EMBL/GenBank/DDBJ databases">
        <authorList>
            <person name="Varghese N."/>
            <person name="Submissions S."/>
        </authorList>
    </citation>
    <scope>NUCLEOTIDE SEQUENCE [LARGE SCALE GENOMIC DNA]</scope>
    <source>
        <strain evidence="15">DSM 8344</strain>
    </source>
</reference>
<feature type="DNA-binding region" description="OmpR/PhoB-type" evidence="11">
    <location>
        <begin position="129"/>
        <end position="227"/>
    </location>
</feature>
<evidence type="ECO:0000259" key="13">
    <source>
        <dbReference type="PROSITE" id="PS51755"/>
    </source>
</evidence>
<dbReference type="Pfam" id="PF00486">
    <property type="entry name" value="Trans_reg_C"/>
    <property type="match status" value="1"/>
</dbReference>
<dbReference type="Gene3D" id="3.40.50.2300">
    <property type="match status" value="1"/>
</dbReference>
<dbReference type="PROSITE" id="PS50110">
    <property type="entry name" value="RESPONSE_REGULATORY"/>
    <property type="match status" value="1"/>
</dbReference>
<dbReference type="InterPro" id="IPR011006">
    <property type="entry name" value="CheY-like_superfamily"/>
</dbReference>
<gene>
    <name evidence="14" type="ORF">SAMN05443529_10228</name>
</gene>
<keyword evidence="5" id="KW-0902">Two-component regulatory system</keyword>